<dbReference type="HOGENOM" id="CLU_042817_0_0_1"/>
<sequence length="480" mass="54557">MQNSQTDIAFLCSNPNVMVALVNSAQPYWAPVDRYDNTRFGELWKPLILLAADDHIRNLMDALAGLSTSEINTSLACGLRVDDDHRKIEIIIASDSDVLQATQDHIQRVWKEMVGISAFSWPASGKGDPRISQKSKALVRSLYEFCMSTFSKKFLKNISCLHDWLAKYHEWHEVRASLPRASWRLRMDELRSMVEIIEGILKDLSAYENDVAISFTSTDTTALDKFISTMDGVMERATSLLAINPGYSNVPSDWNPLISLGGIVNPLYIGCLRHCLEDLILFPQNIAKLREFYLSRHFAHVVNYALEVIPLNRGSYGAPIGRFPSGPHVWKDVYKHVLLEKGYKPIENQGSYDFSRIPTDPNELIVHPELKIATYLHIVSHIFVENSGFSTPPFNYISTSGLPCLPCAKWMSKLNSLDQGHGVEFRGTSYECPSNWRMPAMYAEKFSQDMKIWGCHEYLRVQKAVGRQSLIWIDEIVLKY</sequence>
<evidence type="ECO:0000313" key="2">
    <source>
        <dbReference type="Proteomes" id="UP000027222"/>
    </source>
</evidence>
<gene>
    <name evidence="1" type="ORF">GALMADRAFT_135282</name>
</gene>
<dbReference type="OrthoDB" id="3039765at2759"/>
<proteinExistence type="predicted"/>
<evidence type="ECO:0000313" key="1">
    <source>
        <dbReference type="EMBL" id="KDR81888.1"/>
    </source>
</evidence>
<keyword evidence="2" id="KW-1185">Reference proteome</keyword>
<organism evidence="1 2">
    <name type="scientific">Galerina marginata (strain CBS 339.88)</name>
    <dbReference type="NCBI Taxonomy" id="685588"/>
    <lineage>
        <taxon>Eukaryota</taxon>
        <taxon>Fungi</taxon>
        <taxon>Dikarya</taxon>
        <taxon>Basidiomycota</taxon>
        <taxon>Agaricomycotina</taxon>
        <taxon>Agaricomycetes</taxon>
        <taxon>Agaricomycetidae</taxon>
        <taxon>Agaricales</taxon>
        <taxon>Agaricineae</taxon>
        <taxon>Strophariaceae</taxon>
        <taxon>Galerina</taxon>
    </lineage>
</organism>
<dbReference type="EMBL" id="KL142370">
    <property type="protein sequence ID" value="KDR81888.1"/>
    <property type="molecule type" value="Genomic_DNA"/>
</dbReference>
<dbReference type="AlphaFoldDB" id="A0A067TSF7"/>
<dbReference type="Proteomes" id="UP000027222">
    <property type="component" value="Unassembled WGS sequence"/>
</dbReference>
<reference evidence="2" key="1">
    <citation type="journal article" date="2014" name="Proc. Natl. Acad. Sci. U.S.A.">
        <title>Extensive sampling of basidiomycete genomes demonstrates inadequacy of the white-rot/brown-rot paradigm for wood decay fungi.</title>
        <authorList>
            <person name="Riley R."/>
            <person name="Salamov A.A."/>
            <person name="Brown D.W."/>
            <person name="Nagy L.G."/>
            <person name="Floudas D."/>
            <person name="Held B.W."/>
            <person name="Levasseur A."/>
            <person name="Lombard V."/>
            <person name="Morin E."/>
            <person name="Otillar R."/>
            <person name="Lindquist E.A."/>
            <person name="Sun H."/>
            <person name="LaButti K.M."/>
            <person name="Schmutz J."/>
            <person name="Jabbour D."/>
            <person name="Luo H."/>
            <person name="Baker S.E."/>
            <person name="Pisabarro A.G."/>
            <person name="Walton J.D."/>
            <person name="Blanchette R.A."/>
            <person name="Henrissat B."/>
            <person name="Martin F."/>
            <person name="Cullen D."/>
            <person name="Hibbett D.S."/>
            <person name="Grigoriev I.V."/>
        </authorList>
    </citation>
    <scope>NUCLEOTIDE SEQUENCE [LARGE SCALE GENOMIC DNA]</scope>
    <source>
        <strain evidence="2">CBS 339.88</strain>
    </source>
</reference>
<accession>A0A067TSF7</accession>
<protein>
    <submittedName>
        <fullName evidence="1">Uncharacterized protein</fullName>
    </submittedName>
</protein>
<name>A0A067TSF7_GALM3</name>